<accession>A0A1T4YRY0</accession>
<dbReference type="RefSeq" id="WP_176132596.1">
    <property type="nucleotide sequence ID" value="NZ_FUYJ01000008.1"/>
</dbReference>
<keyword evidence="2" id="KW-1185">Reference proteome</keyword>
<evidence type="ECO:0000313" key="2">
    <source>
        <dbReference type="Proteomes" id="UP000190042"/>
    </source>
</evidence>
<name>A0A1T4YRY0_9BACL</name>
<reference evidence="2" key="1">
    <citation type="submission" date="2017-02" db="EMBL/GenBank/DDBJ databases">
        <authorList>
            <person name="Varghese N."/>
            <person name="Submissions S."/>
        </authorList>
    </citation>
    <scope>NUCLEOTIDE SEQUENCE [LARGE SCALE GENOMIC DNA]</scope>
    <source>
        <strain evidence="2">DSM 23966</strain>
    </source>
</reference>
<dbReference type="EMBL" id="FUYJ01000008">
    <property type="protein sequence ID" value="SKB04519.1"/>
    <property type="molecule type" value="Genomic_DNA"/>
</dbReference>
<proteinExistence type="predicted"/>
<gene>
    <name evidence="1" type="ORF">SAMN04244570_3436</name>
</gene>
<sequence>MDKNIRHLFRKETINTEIGLDFEASEAEAARVRENATGKEYREALKETYRKTENKRSR</sequence>
<dbReference type="Proteomes" id="UP000190042">
    <property type="component" value="Unassembled WGS sequence"/>
</dbReference>
<evidence type="ECO:0000313" key="1">
    <source>
        <dbReference type="EMBL" id="SKB04519.1"/>
    </source>
</evidence>
<protein>
    <submittedName>
        <fullName evidence="1">Uncharacterized protein</fullName>
    </submittedName>
</protein>
<dbReference type="AlphaFoldDB" id="A0A1T4YRY0"/>
<organism evidence="1 2">
    <name type="scientific">Sporosarcina newyorkensis</name>
    <dbReference type="NCBI Taxonomy" id="759851"/>
    <lineage>
        <taxon>Bacteria</taxon>
        <taxon>Bacillati</taxon>
        <taxon>Bacillota</taxon>
        <taxon>Bacilli</taxon>
        <taxon>Bacillales</taxon>
        <taxon>Caryophanaceae</taxon>
        <taxon>Sporosarcina</taxon>
    </lineage>
</organism>